<sequence length="83" mass="9410">MSGPWFCLSELTSYYKGTPFVERGEAVNTVYLDFRKAFDTISQSILLEKLAGRDLDGCAHYWLGGWAQRVKGMSYIQLVASHK</sequence>
<proteinExistence type="predicted"/>
<dbReference type="EMBL" id="WHWB01034551">
    <property type="protein sequence ID" value="KAJ7408318.1"/>
    <property type="molecule type" value="Genomic_DNA"/>
</dbReference>
<dbReference type="Proteomes" id="UP001145742">
    <property type="component" value="Unassembled WGS sequence"/>
</dbReference>
<protein>
    <submittedName>
        <fullName evidence="1">Rna-directed dna polymerase from mobile element jockey-like</fullName>
    </submittedName>
</protein>
<name>A0ABQ9CSB5_9PASS</name>
<keyword evidence="2" id="KW-1185">Reference proteome</keyword>
<organism evidence="1 2">
    <name type="scientific">Willisornis vidua</name>
    <name type="common">Xingu scale-backed antbird</name>
    <dbReference type="NCBI Taxonomy" id="1566151"/>
    <lineage>
        <taxon>Eukaryota</taxon>
        <taxon>Metazoa</taxon>
        <taxon>Chordata</taxon>
        <taxon>Craniata</taxon>
        <taxon>Vertebrata</taxon>
        <taxon>Euteleostomi</taxon>
        <taxon>Archelosauria</taxon>
        <taxon>Archosauria</taxon>
        <taxon>Dinosauria</taxon>
        <taxon>Saurischia</taxon>
        <taxon>Theropoda</taxon>
        <taxon>Coelurosauria</taxon>
        <taxon>Aves</taxon>
        <taxon>Neognathae</taxon>
        <taxon>Neoaves</taxon>
        <taxon>Telluraves</taxon>
        <taxon>Australaves</taxon>
        <taxon>Passeriformes</taxon>
        <taxon>Thamnophilidae</taxon>
        <taxon>Willisornis</taxon>
    </lineage>
</organism>
<evidence type="ECO:0000313" key="2">
    <source>
        <dbReference type="Proteomes" id="UP001145742"/>
    </source>
</evidence>
<evidence type="ECO:0000313" key="1">
    <source>
        <dbReference type="EMBL" id="KAJ7408318.1"/>
    </source>
</evidence>
<reference evidence="1" key="1">
    <citation type="submission" date="2019-10" db="EMBL/GenBank/DDBJ databases">
        <authorList>
            <person name="Soares A.E.R."/>
            <person name="Aleixo A."/>
            <person name="Schneider P."/>
            <person name="Miyaki C.Y."/>
            <person name="Schneider M.P."/>
            <person name="Mello C."/>
            <person name="Vasconcelos A.T.R."/>
        </authorList>
    </citation>
    <scope>NUCLEOTIDE SEQUENCE</scope>
    <source>
        <tissue evidence="1">Muscle</tissue>
    </source>
</reference>
<comment type="caution">
    <text evidence="1">The sequence shown here is derived from an EMBL/GenBank/DDBJ whole genome shotgun (WGS) entry which is preliminary data.</text>
</comment>
<gene>
    <name evidence="1" type="ORF">WISP_121550</name>
</gene>
<accession>A0ABQ9CSB5</accession>